<sequence>MVLFLKKDADGSTQPIWRGVKRKVDVEGPDRAFEFDHKRQFKDRKRPFVMYMVQGLPVMPGDPGQLVTNLARSNKNRELAIAALKEVDALDPYCIKLEHCKAIYAPVVPSYPTKKGPNKQPDPVAVDQVFLNKSGGSLIRWLLAMFEDQFQILDALTATLPSVAWDGLGPGGSSLTSRPLDLHDEIWKCASRWMDVRMRHMTQATKVHYFTTRGGDYNPYTNLVDKARHAVSDDERKHALRQGVLPPTSSVDMRISQINSLVHGGDLEGDLALMTSWDQLGVPDRSTQLRKDFFAACWFEWYGELSEDAAAMIVRGAKEASPRRQYFLNHRHFINKFVTVRCTVASDLGAPPAAPAPGAPPPPPPPLPQGMTVEQAAAVAARRRRDFADWATCRERFFDYTDALNALALNQDNQVWANEAENRAKVLYDVVSTLASWEKDSKPSRSLYWKPAEYMAWEWPGVGTPTGPLTLNNPSTLYMSPPPAWAPPVPAAAPVRRQAPRAPPPGSPSSTVR</sequence>
<keyword evidence="3" id="KW-1185">Reference proteome</keyword>
<gene>
    <name evidence="2" type="ORF">B0T18DRAFT_231103</name>
</gene>
<feature type="region of interest" description="Disordered" evidence="1">
    <location>
        <begin position="488"/>
        <end position="513"/>
    </location>
</feature>
<protein>
    <submittedName>
        <fullName evidence="2">Uncharacterized protein</fullName>
    </submittedName>
</protein>
<comment type="caution">
    <text evidence="2">The sequence shown here is derived from an EMBL/GenBank/DDBJ whole genome shotgun (WGS) entry which is preliminary data.</text>
</comment>
<accession>A0AA40ELA0</accession>
<dbReference type="EMBL" id="JAUKUD010000006">
    <property type="protein sequence ID" value="KAK0741444.1"/>
    <property type="molecule type" value="Genomic_DNA"/>
</dbReference>
<feature type="compositionally biased region" description="Pro residues" evidence="1">
    <location>
        <begin position="352"/>
        <end position="368"/>
    </location>
</feature>
<evidence type="ECO:0000313" key="3">
    <source>
        <dbReference type="Proteomes" id="UP001172155"/>
    </source>
</evidence>
<reference evidence="2" key="1">
    <citation type="submission" date="2023-06" db="EMBL/GenBank/DDBJ databases">
        <title>Genome-scale phylogeny and comparative genomics of the fungal order Sordariales.</title>
        <authorList>
            <consortium name="Lawrence Berkeley National Laboratory"/>
            <person name="Hensen N."/>
            <person name="Bonometti L."/>
            <person name="Westerberg I."/>
            <person name="Brannstrom I.O."/>
            <person name="Guillou S."/>
            <person name="Cros-Aarteil S."/>
            <person name="Calhoun S."/>
            <person name="Haridas S."/>
            <person name="Kuo A."/>
            <person name="Mondo S."/>
            <person name="Pangilinan J."/>
            <person name="Riley R."/>
            <person name="LaButti K."/>
            <person name="Andreopoulos B."/>
            <person name="Lipzen A."/>
            <person name="Chen C."/>
            <person name="Yanf M."/>
            <person name="Daum C."/>
            <person name="Ng V."/>
            <person name="Clum A."/>
            <person name="Steindorff A."/>
            <person name="Ohm R."/>
            <person name="Martin F."/>
            <person name="Silar P."/>
            <person name="Natvig D."/>
            <person name="Lalanne C."/>
            <person name="Gautier V."/>
            <person name="Ament-velasquez S.L."/>
            <person name="Kruys A."/>
            <person name="Hutchinson M.I."/>
            <person name="Powell A.J."/>
            <person name="Barry K."/>
            <person name="Miller A.N."/>
            <person name="Grigoriev I.V."/>
            <person name="Debuchy R."/>
            <person name="Gladieux P."/>
            <person name="Thoren M.H."/>
            <person name="Johannesson H."/>
        </authorList>
    </citation>
    <scope>NUCLEOTIDE SEQUENCE</scope>
    <source>
        <strain evidence="2">SMH3187-1</strain>
    </source>
</reference>
<dbReference type="Proteomes" id="UP001172155">
    <property type="component" value="Unassembled WGS sequence"/>
</dbReference>
<organism evidence="2 3">
    <name type="scientific">Schizothecium vesticola</name>
    <dbReference type="NCBI Taxonomy" id="314040"/>
    <lineage>
        <taxon>Eukaryota</taxon>
        <taxon>Fungi</taxon>
        <taxon>Dikarya</taxon>
        <taxon>Ascomycota</taxon>
        <taxon>Pezizomycotina</taxon>
        <taxon>Sordariomycetes</taxon>
        <taxon>Sordariomycetidae</taxon>
        <taxon>Sordariales</taxon>
        <taxon>Schizotheciaceae</taxon>
        <taxon>Schizothecium</taxon>
    </lineage>
</organism>
<proteinExistence type="predicted"/>
<evidence type="ECO:0000256" key="1">
    <source>
        <dbReference type="SAM" id="MobiDB-lite"/>
    </source>
</evidence>
<dbReference type="AlphaFoldDB" id="A0AA40ELA0"/>
<feature type="region of interest" description="Disordered" evidence="1">
    <location>
        <begin position="351"/>
        <end position="370"/>
    </location>
</feature>
<evidence type="ECO:0000313" key="2">
    <source>
        <dbReference type="EMBL" id="KAK0741444.1"/>
    </source>
</evidence>
<name>A0AA40ELA0_9PEZI</name>